<dbReference type="InterPro" id="IPR037185">
    <property type="entry name" value="EmrE-like"/>
</dbReference>
<protein>
    <recommendedName>
        <fullName evidence="2">EamA domain-containing protein</fullName>
    </recommendedName>
</protein>
<dbReference type="Gene3D" id="1.10.3730.20">
    <property type="match status" value="1"/>
</dbReference>
<dbReference type="EMBL" id="LJQZ01000164">
    <property type="protein sequence ID" value="KPY15339.1"/>
    <property type="molecule type" value="Genomic_DNA"/>
</dbReference>
<feature type="transmembrane region" description="Helical" evidence="1">
    <location>
        <begin position="241"/>
        <end position="260"/>
    </location>
</feature>
<feature type="domain" description="EamA" evidence="2">
    <location>
        <begin position="154"/>
        <end position="278"/>
    </location>
</feature>
<dbReference type="Proteomes" id="UP000050396">
    <property type="component" value="Unassembled WGS sequence"/>
</dbReference>
<feature type="transmembrane region" description="Helical" evidence="1">
    <location>
        <begin position="266"/>
        <end position="284"/>
    </location>
</feature>
<keyword evidence="1" id="KW-0472">Membrane</keyword>
<feature type="transmembrane region" description="Helical" evidence="1">
    <location>
        <begin position="211"/>
        <end position="229"/>
    </location>
</feature>
<keyword evidence="1" id="KW-0812">Transmembrane</keyword>
<dbReference type="PANTHER" id="PTHR22911">
    <property type="entry name" value="ACYL-MALONYL CONDENSING ENZYME-RELATED"/>
    <property type="match status" value="1"/>
</dbReference>
<reference evidence="3 4" key="1">
    <citation type="submission" date="2015-09" db="EMBL/GenBank/DDBJ databases">
        <title>Genome announcement of multiple Pseudomonas syringae strains.</title>
        <authorList>
            <person name="Thakur S."/>
            <person name="Wang P.W."/>
            <person name="Gong Y."/>
            <person name="Weir B.S."/>
            <person name="Guttman D.S."/>
        </authorList>
    </citation>
    <scope>NUCLEOTIDE SEQUENCE [LARGE SCALE GENOMIC DNA]</scope>
    <source>
        <strain evidence="3 4">ICMP2740</strain>
    </source>
</reference>
<dbReference type="Pfam" id="PF00892">
    <property type="entry name" value="EamA"/>
    <property type="match status" value="2"/>
</dbReference>
<organism evidence="3 4">
    <name type="scientific">Pseudomonas savastanoi pv. phaseolicola</name>
    <name type="common">Pseudomonas syringae pv. phaseolicola</name>
    <dbReference type="NCBI Taxonomy" id="319"/>
    <lineage>
        <taxon>Bacteria</taxon>
        <taxon>Pseudomonadati</taxon>
        <taxon>Pseudomonadota</taxon>
        <taxon>Gammaproteobacteria</taxon>
        <taxon>Pseudomonadales</taxon>
        <taxon>Pseudomonadaceae</taxon>
        <taxon>Pseudomonas</taxon>
    </lineage>
</organism>
<accession>A0ABD4BEB6</accession>
<dbReference type="InterPro" id="IPR000620">
    <property type="entry name" value="EamA_dom"/>
</dbReference>
<sequence>MEDKNQSQGVIQLSLAMLISGTIGLFVVESGQSAINAVFFRCLIGGGVLLAYIFYKKMLKASYFSKKNVVCLLVIGCSIVINWVTLFNSYTHISIGLATTIYHVQPFLVFFGGALFLRESLSKHRLVYVCIAFAGVLLIVNPGGESQDSNYLVGCGLALFAAFFYAVATIATKKMDKIPPHIVALSQMAIGVVVLLPLANFDKLPSTAVQWSLVLTLGVVHSAIMYIMIYSAYQKLPTSKIAVLGYVYPLMAVAVDYLYFGRALNSLQVLGGVMIIFSGLMGTLNANPFVRKTKAVNI</sequence>
<evidence type="ECO:0000313" key="3">
    <source>
        <dbReference type="EMBL" id="KPY15339.1"/>
    </source>
</evidence>
<keyword evidence="1" id="KW-1133">Transmembrane helix</keyword>
<proteinExistence type="predicted"/>
<evidence type="ECO:0000313" key="4">
    <source>
        <dbReference type="Proteomes" id="UP000050396"/>
    </source>
</evidence>
<dbReference type="SUPFAM" id="SSF103481">
    <property type="entry name" value="Multidrug resistance efflux transporter EmrE"/>
    <property type="match status" value="2"/>
</dbReference>
<feature type="domain" description="EamA" evidence="2">
    <location>
        <begin position="9"/>
        <end position="140"/>
    </location>
</feature>
<evidence type="ECO:0000256" key="1">
    <source>
        <dbReference type="SAM" id="Phobius"/>
    </source>
</evidence>
<dbReference type="AlphaFoldDB" id="A0ABD4BEB6"/>
<gene>
    <name evidence="3" type="ORF">ALO55_101524</name>
</gene>
<feature type="transmembrane region" description="Helical" evidence="1">
    <location>
        <begin position="93"/>
        <end position="117"/>
    </location>
</feature>
<feature type="transmembrane region" description="Helical" evidence="1">
    <location>
        <begin position="150"/>
        <end position="170"/>
    </location>
</feature>
<dbReference type="RefSeq" id="WP_004664038.1">
    <property type="nucleotide sequence ID" value="NZ_CP166925.2"/>
</dbReference>
<comment type="caution">
    <text evidence="3">The sequence shown here is derived from an EMBL/GenBank/DDBJ whole genome shotgun (WGS) entry which is preliminary data.</text>
</comment>
<feature type="transmembrane region" description="Helical" evidence="1">
    <location>
        <begin position="67"/>
        <end position="87"/>
    </location>
</feature>
<feature type="transmembrane region" description="Helical" evidence="1">
    <location>
        <begin position="126"/>
        <end position="144"/>
    </location>
</feature>
<feature type="transmembrane region" description="Helical" evidence="1">
    <location>
        <begin position="9"/>
        <end position="28"/>
    </location>
</feature>
<feature type="transmembrane region" description="Helical" evidence="1">
    <location>
        <begin position="34"/>
        <end position="55"/>
    </location>
</feature>
<dbReference type="PANTHER" id="PTHR22911:SF102">
    <property type="entry name" value="MEMBRANE PROTEIN"/>
    <property type="match status" value="1"/>
</dbReference>
<name>A0ABD4BEB6_PSESH</name>
<evidence type="ECO:0000259" key="2">
    <source>
        <dbReference type="Pfam" id="PF00892"/>
    </source>
</evidence>
<feature type="transmembrane region" description="Helical" evidence="1">
    <location>
        <begin position="182"/>
        <end position="199"/>
    </location>
</feature>